<evidence type="ECO:0000256" key="2">
    <source>
        <dbReference type="ARBA" id="ARBA00005417"/>
    </source>
</evidence>
<protein>
    <submittedName>
        <fullName evidence="7">Maltose/maltodextrin import ATP-binding protein MalK</fullName>
        <ecNumber evidence="7">3.6.3.19</ecNumber>
    </submittedName>
</protein>
<keyword evidence="3" id="KW-0813">Transport</keyword>
<evidence type="ECO:0000256" key="4">
    <source>
        <dbReference type="ARBA" id="ARBA00022741"/>
    </source>
</evidence>
<name>A0A447I8W1_9HYPH</name>
<dbReference type="GO" id="GO:0015423">
    <property type="term" value="F:ABC-type maltose transporter activity"/>
    <property type="evidence" value="ECO:0007669"/>
    <property type="project" value="TreeGrafter"/>
</dbReference>
<dbReference type="GO" id="GO:0005524">
    <property type="term" value="F:ATP binding"/>
    <property type="evidence" value="ECO:0007669"/>
    <property type="project" value="UniProtKB-KW"/>
</dbReference>
<dbReference type="GO" id="GO:0055052">
    <property type="term" value="C:ATP-binding cassette (ABC) transporter complex, substrate-binding subunit-containing"/>
    <property type="evidence" value="ECO:0007669"/>
    <property type="project" value="TreeGrafter"/>
</dbReference>
<dbReference type="PANTHER" id="PTHR43875:SF3">
    <property type="entry name" value="MALTOSE_MALTODEXTRIN IMPORT ATP-BINDING PROTEIN MALK"/>
    <property type="match status" value="1"/>
</dbReference>
<dbReference type="SUPFAM" id="SSF50331">
    <property type="entry name" value="MOP-like"/>
    <property type="match status" value="1"/>
</dbReference>
<dbReference type="SMART" id="SM00382">
    <property type="entry name" value="AAA"/>
    <property type="match status" value="1"/>
</dbReference>
<dbReference type="AlphaFoldDB" id="A0A447I8W1"/>
<dbReference type="InterPro" id="IPR047641">
    <property type="entry name" value="ABC_transpr_MalK/UgpC-like"/>
</dbReference>
<dbReference type="GO" id="GO:1990060">
    <property type="term" value="C:maltose transport complex"/>
    <property type="evidence" value="ECO:0007669"/>
    <property type="project" value="TreeGrafter"/>
</dbReference>
<keyword evidence="5 7" id="KW-0067">ATP-binding</keyword>
<dbReference type="InterPro" id="IPR003439">
    <property type="entry name" value="ABC_transporter-like_ATP-bd"/>
</dbReference>
<dbReference type="InterPro" id="IPR008995">
    <property type="entry name" value="Mo/tungstate-bd_C_term_dom"/>
</dbReference>
<accession>A0A447I8W1</accession>
<dbReference type="GO" id="GO:0016887">
    <property type="term" value="F:ATP hydrolysis activity"/>
    <property type="evidence" value="ECO:0007669"/>
    <property type="project" value="InterPro"/>
</dbReference>
<dbReference type="InterPro" id="IPR012340">
    <property type="entry name" value="NA-bd_OB-fold"/>
</dbReference>
<reference evidence="7 8" key="1">
    <citation type="submission" date="2018-12" db="EMBL/GenBank/DDBJ databases">
        <authorList>
            <person name="Criscuolo A."/>
        </authorList>
    </citation>
    <scope>NUCLEOTIDE SEQUENCE [LARGE SCALE GENOMIC DNA]</scope>
    <source>
        <strain evidence="7">ACIP1116281</strain>
    </source>
</reference>
<proteinExistence type="inferred from homology"/>
<dbReference type="InterPro" id="IPR015855">
    <property type="entry name" value="ABC_transpr_MalK-like"/>
</dbReference>
<dbReference type="SUPFAM" id="SSF52540">
    <property type="entry name" value="P-loop containing nucleoside triphosphate hydrolases"/>
    <property type="match status" value="1"/>
</dbReference>
<dbReference type="InterPro" id="IPR017871">
    <property type="entry name" value="ABC_transporter-like_CS"/>
</dbReference>
<evidence type="ECO:0000259" key="6">
    <source>
        <dbReference type="PROSITE" id="PS50893"/>
    </source>
</evidence>
<keyword evidence="7" id="KW-0378">Hydrolase</keyword>
<comment type="similarity">
    <text evidence="2">Belongs to the ABC transporter superfamily.</text>
</comment>
<dbReference type="InterPro" id="IPR003593">
    <property type="entry name" value="AAA+_ATPase"/>
</dbReference>
<dbReference type="OrthoDB" id="7325173at2"/>
<feature type="domain" description="ABC transporter" evidence="6">
    <location>
        <begin position="4"/>
        <end position="234"/>
    </location>
</feature>
<evidence type="ECO:0000313" key="7">
    <source>
        <dbReference type="EMBL" id="VDS03854.1"/>
    </source>
</evidence>
<evidence type="ECO:0000256" key="5">
    <source>
        <dbReference type="ARBA" id="ARBA00022840"/>
    </source>
</evidence>
<dbReference type="Pfam" id="PF00005">
    <property type="entry name" value="ABC_tran"/>
    <property type="match status" value="1"/>
</dbReference>
<dbReference type="InterPro" id="IPR027417">
    <property type="entry name" value="P-loop_NTPase"/>
</dbReference>
<dbReference type="NCBIfam" id="NF008653">
    <property type="entry name" value="PRK11650.1"/>
    <property type="match status" value="1"/>
</dbReference>
<dbReference type="CDD" id="cd03301">
    <property type="entry name" value="ABC_MalK_N"/>
    <property type="match status" value="1"/>
</dbReference>
<evidence type="ECO:0000313" key="8">
    <source>
        <dbReference type="Proteomes" id="UP000268844"/>
    </source>
</evidence>
<dbReference type="PROSITE" id="PS00211">
    <property type="entry name" value="ABC_TRANSPORTER_1"/>
    <property type="match status" value="1"/>
</dbReference>
<keyword evidence="4" id="KW-0547">Nucleotide-binding</keyword>
<comment type="subcellular location">
    <subcellularLocation>
        <location evidence="1">Cell inner membrane</location>
        <topology evidence="1">Peripheral membrane protein</topology>
    </subcellularLocation>
</comment>
<keyword evidence="8" id="KW-1185">Reference proteome</keyword>
<dbReference type="RefSeq" id="WP_126149448.1">
    <property type="nucleotide sequence ID" value="NZ_JBHTMH010000001.1"/>
</dbReference>
<organism evidence="7 8">
    <name type="scientific">Devosia equisanguinis</name>
    <dbReference type="NCBI Taxonomy" id="2490941"/>
    <lineage>
        <taxon>Bacteria</taxon>
        <taxon>Pseudomonadati</taxon>
        <taxon>Pseudomonadota</taxon>
        <taxon>Alphaproteobacteria</taxon>
        <taxon>Hyphomicrobiales</taxon>
        <taxon>Devosiaceae</taxon>
        <taxon>Devosia</taxon>
    </lineage>
</organism>
<dbReference type="Gene3D" id="2.40.50.100">
    <property type="match status" value="1"/>
</dbReference>
<evidence type="ECO:0000256" key="3">
    <source>
        <dbReference type="ARBA" id="ARBA00022448"/>
    </source>
</evidence>
<dbReference type="Gene3D" id="2.40.50.140">
    <property type="entry name" value="Nucleic acid-binding proteins"/>
    <property type="match status" value="1"/>
</dbReference>
<sequence>MAGLELKNLQKSYGAVDVIKGIDLEIEHGEFVVFVGPSGCGKSTLLRMIAGLEDITGGELSIGGRVVNAMEPRDRGIAMVFQSYALYPHMSVYDNVGFGLMLAKTPKDVRDAKIREAARILQMEHLLDRKPSQLSGGQRQRVAIGRAIVRQPEVFLFDEPLSNLDAALRVDMRMEIAKLHAELGATMIYVTHDQVEAMTLADKIVVLDGGVVQQVGAPIELYQRPANLFVAGFIGSPRMNFVPVAVDKIEGETITVSGKDVVSVPVKIGAANARPGEALTLGVRPHDLVVAPSGAIVGRVIMVERLGNETIVNLELPSGATWLAVLDGDQVLTRGESLALDVDPTRALLFDQPGNALAARG</sequence>
<dbReference type="PANTHER" id="PTHR43875">
    <property type="entry name" value="MALTODEXTRIN IMPORT ATP-BINDING PROTEIN MSMX"/>
    <property type="match status" value="1"/>
</dbReference>
<dbReference type="EC" id="3.6.3.19" evidence="7"/>
<dbReference type="InterPro" id="IPR013611">
    <property type="entry name" value="Transp-assoc_OB_typ2"/>
</dbReference>
<dbReference type="Proteomes" id="UP000268844">
    <property type="component" value="Unassembled WGS sequence"/>
</dbReference>
<gene>
    <name evidence="7" type="primary">malK_9</name>
    <name evidence="7" type="ORF">DEVEQU_00983</name>
</gene>
<dbReference type="PROSITE" id="PS50893">
    <property type="entry name" value="ABC_TRANSPORTER_2"/>
    <property type="match status" value="1"/>
</dbReference>
<dbReference type="EMBL" id="UZWD01000015">
    <property type="protein sequence ID" value="VDS03854.1"/>
    <property type="molecule type" value="Genomic_DNA"/>
</dbReference>
<dbReference type="Pfam" id="PF08402">
    <property type="entry name" value="TOBE_2"/>
    <property type="match status" value="1"/>
</dbReference>
<dbReference type="Gene3D" id="3.40.50.300">
    <property type="entry name" value="P-loop containing nucleotide triphosphate hydrolases"/>
    <property type="match status" value="1"/>
</dbReference>
<evidence type="ECO:0000256" key="1">
    <source>
        <dbReference type="ARBA" id="ARBA00004417"/>
    </source>
</evidence>
<dbReference type="FunFam" id="3.40.50.300:FF:000042">
    <property type="entry name" value="Maltose/maltodextrin ABC transporter, ATP-binding protein"/>
    <property type="match status" value="1"/>
</dbReference>